<evidence type="ECO:0000259" key="1">
    <source>
        <dbReference type="PROSITE" id="PS51383"/>
    </source>
</evidence>
<feature type="non-terminal residue" evidence="2">
    <location>
        <position position="1"/>
    </location>
</feature>
<dbReference type="EMBL" id="BARU01048181">
    <property type="protein sequence ID" value="GAH94059.1"/>
    <property type="molecule type" value="Genomic_DNA"/>
</dbReference>
<protein>
    <recommendedName>
        <fullName evidence="1">YjeF C-terminal domain-containing protein</fullName>
    </recommendedName>
</protein>
<comment type="caution">
    <text evidence="2">The sequence shown here is derived from an EMBL/GenBank/DDBJ whole genome shotgun (WGS) entry which is preliminary data.</text>
</comment>
<name>X1KV74_9ZZZZ</name>
<gene>
    <name evidence="2" type="ORF">S03H2_71759</name>
</gene>
<sequence length="62" mass="6567">TGIIGSLLCQGAGLVESAVCGVFIHGLAADIMVKETSRTSLTATDLLEGIKRVFLEVEKIKY</sequence>
<dbReference type="InterPro" id="IPR000631">
    <property type="entry name" value="CARKD"/>
</dbReference>
<dbReference type="SUPFAM" id="SSF53613">
    <property type="entry name" value="Ribokinase-like"/>
    <property type="match status" value="1"/>
</dbReference>
<dbReference type="InterPro" id="IPR029056">
    <property type="entry name" value="Ribokinase-like"/>
</dbReference>
<dbReference type="Gene3D" id="3.40.1190.20">
    <property type="match status" value="1"/>
</dbReference>
<evidence type="ECO:0000313" key="2">
    <source>
        <dbReference type="EMBL" id="GAH94059.1"/>
    </source>
</evidence>
<dbReference type="AlphaFoldDB" id="X1KV74"/>
<dbReference type="GO" id="GO:0016836">
    <property type="term" value="F:hydro-lyase activity"/>
    <property type="evidence" value="ECO:0007669"/>
    <property type="project" value="InterPro"/>
</dbReference>
<dbReference type="Pfam" id="PF01256">
    <property type="entry name" value="Carb_kinase"/>
    <property type="match status" value="1"/>
</dbReference>
<reference evidence="2" key="1">
    <citation type="journal article" date="2014" name="Front. Microbiol.">
        <title>High frequency of phylogenetically diverse reductive dehalogenase-homologous genes in deep subseafloor sedimentary metagenomes.</title>
        <authorList>
            <person name="Kawai M."/>
            <person name="Futagami T."/>
            <person name="Toyoda A."/>
            <person name="Takaki Y."/>
            <person name="Nishi S."/>
            <person name="Hori S."/>
            <person name="Arai W."/>
            <person name="Tsubouchi T."/>
            <person name="Morono Y."/>
            <person name="Uchiyama I."/>
            <person name="Ito T."/>
            <person name="Fujiyama A."/>
            <person name="Inagaki F."/>
            <person name="Takami H."/>
        </authorList>
    </citation>
    <scope>NUCLEOTIDE SEQUENCE</scope>
    <source>
        <strain evidence="2">Expedition CK06-06</strain>
    </source>
</reference>
<feature type="domain" description="YjeF C-terminal" evidence="1">
    <location>
        <begin position="1"/>
        <end position="57"/>
    </location>
</feature>
<accession>X1KV74</accession>
<organism evidence="2">
    <name type="scientific">marine sediment metagenome</name>
    <dbReference type="NCBI Taxonomy" id="412755"/>
    <lineage>
        <taxon>unclassified sequences</taxon>
        <taxon>metagenomes</taxon>
        <taxon>ecological metagenomes</taxon>
    </lineage>
</organism>
<dbReference type="PROSITE" id="PS51383">
    <property type="entry name" value="YJEF_C_3"/>
    <property type="match status" value="1"/>
</dbReference>
<proteinExistence type="predicted"/>